<evidence type="ECO:0000313" key="2">
    <source>
        <dbReference type="Proteomes" id="UP000284824"/>
    </source>
</evidence>
<accession>A0A438M056</accession>
<reference evidence="1 2" key="1">
    <citation type="submission" date="2019-01" db="EMBL/GenBank/DDBJ databases">
        <title>Sequencing the genomes of 1000 actinobacteria strains.</title>
        <authorList>
            <person name="Klenk H.-P."/>
        </authorList>
    </citation>
    <scope>NUCLEOTIDE SEQUENCE [LARGE SCALE GENOMIC DNA]</scope>
    <source>
        <strain evidence="1 2">DSM 43925</strain>
    </source>
</reference>
<dbReference type="NCBIfam" id="TIGR02241">
    <property type="entry name" value="conserved hypothetical phage tail region protein"/>
    <property type="match status" value="1"/>
</dbReference>
<dbReference type="AlphaFoldDB" id="A0A438M056"/>
<dbReference type="GO" id="GO:0005198">
    <property type="term" value="F:structural molecule activity"/>
    <property type="evidence" value="ECO:0007669"/>
    <property type="project" value="InterPro"/>
</dbReference>
<dbReference type="InterPro" id="IPR011747">
    <property type="entry name" value="CHP02241"/>
</dbReference>
<name>A0A438M056_9ACTN</name>
<organism evidence="1 2">
    <name type="scientific">Nonomuraea polychroma</name>
    <dbReference type="NCBI Taxonomy" id="46176"/>
    <lineage>
        <taxon>Bacteria</taxon>
        <taxon>Bacillati</taxon>
        <taxon>Actinomycetota</taxon>
        <taxon>Actinomycetes</taxon>
        <taxon>Streptosporangiales</taxon>
        <taxon>Streptosporangiaceae</taxon>
        <taxon>Nonomuraea</taxon>
    </lineage>
</organism>
<evidence type="ECO:0000313" key="1">
    <source>
        <dbReference type="EMBL" id="RVX38997.1"/>
    </source>
</evidence>
<protein>
    <submittedName>
        <fullName evidence="1">Phage tail-like protein</fullName>
    </submittedName>
</protein>
<dbReference type="InterPro" id="IPR010667">
    <property type="entry name" value="Phage_T4_Gp19"/>
</dbReference>
<dbReference type="Pfam" id="PF06841">
    <property type="entry name" value="Phage_T4_gp19"/>
    <property type="match status" value="1"/>
</dbReference>
<dbReference type="PANTHER" id="PTHR38009">
    <property type="entry name" value="CONSERVED HYPOTHETICAL PHAGE TAIL PROTEIN"/>
    <property type="match status" value="1"/>
</dbReference>
<dbReference type="OrthoDB" id="9799891at2"/>
<dbReference type="PANTHER" id="PTHR38009:SF1">
    <property type="entry name" value="CONSERVED HYPOTHETICAL PHAGE TAIL PROTEIN"/>
    <property type="match status" value="1"/>
</dbReference>
<dbReference type="RefSeq" id="WP_127931552.1">
    <property type="nucleotide sequence ID" value="NZ_SAUN01000001.1"/>
</dbReference>
<dbReference type="Proteomes" id="UP000284824">
    <property type="component" value="Unassembled WGS sequence"/>
</dbReference>
<gene>
    <name evidence="1" type="ORF">EDD27_1329</name>
</gene>
<proteinExistence type="predicted"/>
<sequence length="145" mass="15759">MTDQDIAIAVCFVLTIDGHPLGAFTSCEGLGCELVMEQREEGGNNGFVHQLPTRVKYSNVKLSRPITEASKEFPTWFAKVDRGVAARTATIEAKTPDGRLITSWGLRHVLPVRWTGPQFAADSAKVATETIELSHQGFFGPGWGG</sequence>
<keyword evidence="2" id="KW-1185">Reference proteome</keyword>
<comment type="caution">
    <text evidence="1">The sequence shown here is derived from an EMBL/GenBank/DDBJ whole genome shotgun (WGS) entry which is preliminary data.</text>
</comment>
<dbReference type="EMBL" id="SAUN01000001">
    <property type="protein sequence ID" value="RVX38997.1"/>
    <property type="molecule type" value="Genomic_DNA"/>
</dbReference>